<evidence type="ECO:0000313" key="2">
    <source>
        <dbReference type="Proteomes" id="UP000178606"/>
    </source>
</evidence>
<protein>
    <submittedName>
        <fullName evidence="1">Uncharacterized protein</fullName>
    </submittedName>
</protein>
<dbReference type="InterPro" id="IPR011110">
    <property type="entry name" value="Reg_prop"/>
</dbReference>
<comment type="caution">
    <text evidence="1">The sequence shown here is derived from an EMBL/GenBank/DDBJ whole genome shotgun (WGS) entry which is preliminary data.</text>
</comment>
<dbReference type="SUPFAM" id="SSF63829">
    <property type="entry name" value="Calcium-dependent phosphotriesterase"/>
    <property type="match status" value="2"/>
</dbReference>
<evidence type="ECO:0000313" key="1">
    <source>
        <dbReference type="EMBL" id="OGG51169.1"/>
    </source>
</evidence>
<feature type="non-terminal residue" evidence="1">
    <location>
        <position position="425"/>
    </location>
</feature>
<dbReference type="AlphaFoldDB" id="A0A1F6CPQ0"/>
<reference evidence="1 2" key="1">
    <citation type="journal article" date="2016" name="Nat. Commun.">
        <title>Thousands of microbial genomes shed light on interconnected biogeochemical processes in an aquifer system.</title>
        <authorList>
            <person name="Anantharaman K."/>
            <person name="Brown C.T."/>
            <person name="Hug L.A."/>
            <person name="Sharon I."/>
            <person name="Castelle C.J."/>
            <person name="Probst A.J."/>
            <person name="Thomas B.C."/>
            <person name="Singh A."/>
            <person name="Wilkins M.J."/>
            <person name="Karaoz U."/>
            <person name="Brodie E.L."/>
            <person name="Williams K.H."/>
            <person name="Hubbard S.S."/>
            <person name="Banfield J.F."/>
        </authorList>
    </citation>
    <scope>NUCLEOTIDE SEQUENCE [LARGE SCALE GENOMIC DNA]</scope>
    <source>
        <strain evidence="2">RIFCSPLOWO2_12_FULL_64_10</strain>
    </source>
</reference>
<accession>A0A1F6CPQ0</accession>
<name>A0A1F6CPQ0_HANXR</name>
<organism evidence="1 2">
    <name type="scientific">Handelsmanbacteria sp. (strain RIFCSPLOWO2_12_FULL_64_10)</name>
    <dbReference type="NCBI Taxonomy" id="1817868"/>
    <lineage>
        <taxon>Bacteria</taxon>
        <taxon>Candidatus Handelsmaniibacteriota</taxon>
    </lineage>
</organism>
<proteinExistence type="predicted"/>
<dbReference type="Gene3D" id="2.130.10.10">
    <property type="entry name" value="YVTN repeat-like/Quinoprotein amine dehydrogenase"/>
    <property type="match status" value="5"/>
</dbReference>
<dbReference type="Proteomes" id="UP000178606">
    <property type="component" value="Unassembled WGS sequence"/>
</dbReference>
<sequence length="425" mass="46924">MPTAIPTLARLSFWVPPERMAEFEVAYREKLVPILKAHGLAESSERGRATPADVFSRLFEFNTPSEVEEKQKTLRDDPAWTAALRGLGTDFGTTGPDVLIRHHLMIYSSLAGPGTVVSASPGKVTPAGRGRGHWRNFDVTDGLAGAAVRSILQDQEGALWFGIEGGVSRYDGKSFISFTTRDGLAHNLVLKILQDREGILWFGTWGGGVSRYDPSTSLALRSGQAPSASSGHVWTTFTARDGLADDHVGAIFQDREGYIWFGTKRGVSRYDGKSFITLTTRDGLAHNTVYSILQDREGYMWFMTWGGGVSRYDGKSFITFTTKDGLAFNAGGAIFQDRDGNLWFGTRGGVSRYDGKSFTNFTTKDGLVDNRVRSVFQDQEGVFWFGALWNGVSRYDGKSFTNFTTKDGLINDLLFSIFQDREGNL</sequence>
<dbReference type="Pfam" id="PF07494">
    <property type="entry name" value="Reg_prop"/>
    <property type="match status" value="6"/>
</dbReference>
<dbReference type="EMBL" id="MFKF01000193">
    <property type="protein sequence ID" value="OGG51169.1"/>
    <property type="molecule type" value="Genomic_DNA"/>
</dbReference>
<dbReference type="InterPro" id="IPR015943">
    <property type="entry name" value="WD40/YVTN_repeat-like_dom_sf"/>
</dbReference>
<gene>
    <name evidence="1" type="ORF">A3F84_19335</name>
</gene>